<keyword evidence="3" id="KW-1185">Reference proteome</keyword>
<evidence type="ECO:0000256" key="1">
    <source>
        <dbReference type="SAM" id="MobiDB-lite"/>
    </source>
</evidence>
<dbReference type="Proteomes" id="UP000326757">
    <property type="component" value="Unassembled WGS sequence"/>
</dbReference>
<sequence length="169" mass="18789">MTKKATRENISVALAIPHYHHHIFNLHNQPRRIRQKPCEKLLPLELLSTVRTHSTPLIHTNLSPSKRSKGTSYFTQHPSPVAHQRKNPTNNIKKSPEVTEQGSTINTNAHSVPSPPTSNGPSSKREGKGKTIHSPPTNSSKCVMISLSNPRVVPNPPNLLHGEPYISYM</sequence>
<reference evidence="2 3" key="1">
    <citation type="submission" date="2019-06" db="EMBL/GenBank/DDBJ databases">
        <title>Genome Sequence of the Brown Rot Fungal Pathogen Monilinia laxa.</title>
        <authorList>
            <person name="De Miccolis Angelini R.M."/>
            <person name="Landi L."/>
            <person name="Abate D."/>
            <person name="Pollastro S."/>
            <person name="Romanazzi G."/>
            <person name="Faretra F."/>
        </authorList>
    </citation>
    <scope>NUCLEOTIDE SEQUENCE [LARGE SCALE GENOMIC DNA]</scope>
    <source>
        <strain evidence="2 3">Mlax316</strain>
    </source>
</reference>
<proteinExistence type="predicted"/>
<name>A0A5N6JXW6_MONLA</name>
<comment type="caution">
    <text evidence="2">The sequence shown here is derived from an EMBL/GenBank/DDBJ whole genome shotgun (WGS) entry which is preliminary data.</text>
</comment>
<evidence type="ECO:0000313" key="2">
    <source>
        <dbReference type="EMBL" id="KAB8293978.1"/>
    </source>
</evidence>
<gene>
    <name evidence="2" type="ORF">EYC80_009445</name>
</gene>
<feature type="compositionally biased region" description="Polar residues" evidence="1">
    <location>
        <begin position="87"/>
        <end position="112"/>
    </location>
</feature>
<evidence type="ECO:0000313" key="3">
    <source>
        <dbReference type="Proteomes" id="UP000326757"/>
    </source>
</evidence>
<organism evidence="2 3">
    <name type="scientific">Monilinia laxa</name>
    <name type="common">Brown rot fungus</name>
    <name type="synonym">Sclerotinia laxa</name>
    <dbReference type="NCBI Taxonomy" id="61186"/>
    <lineage>
        <taxon>Eukaryota</taxon>
        <taxon>Fungi</taxon>
        <taxon>Dikarya</taxon>
        <taxon>Ascomycota</taxon>
        <taxon>Pezizomycotina</taxon>
        <taxon>Leotiomycetes</taxon>
        <taxon>Helotiales</taxon>
        <taxon>Sclerotiniaceae</taxon>
        <taxon>Monilinia</taxon>
    </lineage>
</organism>
<dbReference type="EMBL" id="VIGI01000011">
    <property type="protein sequence ID" value="KAB8293978.1"/>
    <property type="molecule type" value="Genomic_DNA"/>
</dbReference>
<feature type="compositionally biased region" description="Polar residues" evidence="1">
    <location>
        <begin position="57"/>
        <end position="78"/>
    </location>
</feature>
<accession>A0A5N6JXW6</accession>
<dbReference type="AlphaFoldDB" id="A0A5N6JXW6"/>
<feature type="region of interest" description="Disordered" evidence="1">
    <location>
        <begin position="57"/>
        <end position="141"/>
    </location>
</feature>
<protein>
    <submittedName>
        <fullName evidence="2">Uncharacterized protein</fullName>
    </submittedName>
</protein>